<evidence type="ECO:0000256" key="3">
    <source>
        <dbReference type="ARBA" id="ARBA00022723"/>
    </source>
</evidence>
<evidence type="ECO:0000256" key="10">
    <source>
        <dbReference type="PIRSR" id="PIRSR604808-2"/>
    </source>
</evidence>
<feature type="site" description="Transition state stabilizer" evidence="11">
    <location>
        <position position="246"/>
    </location>
</feature>
<comment type="cofactor">
    <cofactor evidence="10">
        <name>Mg(2+)</name>
        <dbReference type="ChEBI" id="CHEBI:18420"/>
    </cofactor>
    <cofactor evidence="10">
        <name>Mn(2+)</name>
        <dbReference type="ChEBI" id="CHEBI:29035"/>
    </cofactor>
    <text evidence="10">Probably binds two magnesium or manganese ions per subunit.</text>
</comment>
<gene>
    <name evidence="15" type="ORF">LUZ62_059123</name>
</gene>
<feature type="binding site" evidence="10">
    <location>
        <position position="246"/>
    </location>
    <ligand>
        <name>Mg(2+)</name>
        <dbReference type="ChEBI" id="CHEBI:18420"/>
        <label>1</label>
    </ligand>
</feature>
<keyword evidence="6" id="KW-0862">Zinc</keyword>
<keyword evidence="8" id="KW-0539">Nucleus</keyword>
<feature type="binding site" evidence="10">
    <location>
        <position position="372"/>
    </location>
    <ligand>
        <name>Mg(2+)</name>
        <dbReference type="ChEBI" id="CHEBI:18420"/>
        <label>1</label>
    </ligand>
</feature>
<keyword evidence="7 10" id="KW-0460">Magnesium</keyword>
<keyword evidence="10" id="KW-0464">Manganese</keyword>
<dbReference type="GO" id="GO:0005634">
    <property type="term" value="C:nucleus"/>
    <property type="evidence" value="ECO:0007669"/>
    <property type="project" value="TreeGrafter"/>
</dbReference>
<evidence type="ECO:0000313" key="15">
    <source>
        <dbReference type="EMBL" id="KAJ4774866.1"/>
    </source>
</evidence>
<evidence type="ECO:0000256" key="12">
    <source>
        <dbReference type="PROSITE-ProRule" id="PRU01343"/>
    </source>
</evidence>
<evidence type="ECO:0000256" key="8">
    <source>
        <dbReference type="ARBA" id="ARBA00023242"/>
    </source>
</evidence>
<dbReference type="Pfam" id="PF03372">
    <property type="entry name" value="Exo_endo_phos"/>
    <property type="match status" value="1"/>
</dbReference>
<dbReference type="FunFam" id="3.60.10.10:FF:000042">
    <property type="entry name" value="DNA-(apurinic or apyrimidinic site) lyase"/>
    <property type="match status" value="1"/>
</dbReference>
<evidence type="ECO:0000256" key="7">
    <source>
        <dbReference type="ARBA" id="ARBA00022842"/>
    </source>
</evidence>
<feature type="active site" evidence="9">
    <location>
        <position position="203"/>
    </location>
</feature>
<dbReference type="GO" id="GO:0008081">
    <property type="term" value="F:phosphoric diester hydrolase activity"/>
    <property type="evidence" value="ECO:0007669"/>
    <property type="project" value="TreeGrafter"/>
</dbReference>
<reference evidence="15" key="1">
    <citation type="submission" date="2022-08" db="EMBL/GenBank/DDBJ databases">
        <authorList>
            <person name="Marques A."/>
        </authorList>
    </citation>
    <scope>NUCLEOTIDE SEQUENCE</scope>
    <source>
        <strain evidence="15">RhyPub2mFocal</strain>
        <tissue evidence="15">Leaves</tissue>
    </source>
</reference>
<dbReference type="EMBL" id="JAMFTS010000003">
    <property type="protein sequence ID" value="KAJ4774866.1"/>
    <property type="molecule type" value="Genomic_DNA"/>
</dbReference>
<keyword evidence="15" id="KW-0456">Lyase</keyword>
<dbReference type="InterPro" id="IPR005135">
    <property type="entry name" value="Endo/exonuclease/phosphatase"/>
</dbReference>
<feature type="site" description="Interaction with DNA substrate" evidence="11">
    <location>
        <position position="373"/>
    </location>
</feature>
<evidence type="ECO:0000256" key="9">
    <source>
        <dbReference type="PIRSR" id="PIRSR604808-1"/>
    </source>
</evidence>
<dbReference type="Gene3D" id="3.60.10.10">
    <property type="entry name" value="Endonuclease/exonuclease/phosphatase"/>
    <property type="match status" value="1"/>
</dbReference>
<dbReference type="GO" id="GO:0016829">
    <property type="term" value="F:lyase activity"/>
    <property type="evidence" value="ECO:0007669"/>
    <property type="project" value="UniProtKB-KW"/>
</dbReference>
<keyword evidence="3 10" id="KW-0479">Metal-binding</keyword>
<keyword evidence="16" id="KW-1185">Reference proteome</keyword>
<comment type="similarity">
    <text evidence="1">Belongs to the DNA repair enzymes AP/ExoA family.</text>
</comment>
<dbReference type="GO" id="GO:0008311">
    <property type="term" value="F:double-stranded DNA 3'-5' DNA exonuclease activity"/>
    <property type="evidence" value="ECO:0007669"/>
    <property type="project" value="TreeGrafter"/>
</dbReference>
<evidence type="ECO:0000256" key="4">
    <source>
        <dbReference type="ARBA" id="ARBA00022771"/>
    </source>
</evidence>
<dbReference type="PROSITE" id="PS51435">
    <property type="entry name" value="AP_NUCLEASE_F1_4"/>
    <property type="match status" value="1"/>
</dbReference>
<accession>A0AAV8E9P9</accession>
<feature type="active site" description="Proton acceptor" evidence="9">
    <location>
        <position position="373"/>
    </location>
</feature>
<proteinExistence type="inferred from homology"/>
<comment type="caution">
    <text evidence="15">The sequence shown here is derived from an EMBL/GenBank/DDBJ whole genome shotgun (WGS) entry which is preliminary data.</text>
</comment>
<evidence type="ECO:0000256" key="5">
    <source>
        <dbReference type="ARBA" id="ARBA00022801"/>
    </source>
</evidence>
<dbReference type="InterPro" id="IPR004808">
    <property type="entry name" value="AP_endonuc_1"/>
</dbReference>
<dbReference type="GO" id="GO:0006284">
    <property type="term" value="P:base-excision repair"/>
    <property type="evidence" value="ECO:0007669"/>
    <property type="project" value="TreeGrafter"/>
</dbReference>
<dbReference type="Proteomes" id="UP001140206">
    <property type="component" value="Chromosome 3"/>
</dbReference>
<feature type="active site" description="Proton donor/acceptor" evidence="9">
    <location>
        <position position="244"/>
    </location>
</feature>
<feature type="binding site" evidence="10">
    <location>
        <position position="80"/>
    </location>
    <ligand>
        <name>Mg(2+)</name>
        <dbReference type="ChEBI" id="CHEBI:18420"/>
        <label>1</label>
    </ligand>
</feature>
<organism evidence="15 16">
    <name type="scientific">Rhynchospora pubera</name>
    <dbReference type="NCBI Taxonomy" id="906938"/>
    <lineage>
        <taxon>Eukaryota</taxon>
        <taxon>Viridiplantae</taxon>
        <taxon>Streptophyta</taxon>
        <taxon>Embryophyta</taxon>
        <taxon>Tracheophyta</taxon>
        <taxon>Spermatophyta</taxon>
        <taxon>Magnoliopsida</taxon>
        <taxon>Liliopsida</taxon>
        <taxon>Poales</taxon>
        <taxon>Cyperaceae</taxon>
        <taxon>Cyperoideae</taxon>
        <taxon>Rhynchosporeae</taxon>
        <taxon>Rhynchospora</taxon>
    </lineage>
</organism>
<dbReference type="PANTHER" id="PTHR22748">
    <property type="entry name" value="AP ENDONUCLEASE"/>
    <property type="match status" value="1"/>
</dbReference>
<evidence type="ECO:0000256" key="13">
    <source>
        <dbReference type="SAM" id="MobiDB-lite"/>
    </source>
</evidence>
<dbReference type="PROSITE" id="PS51999">
    <property type="entry name" value="ZF_GRF"/>
    <property type="match status" value="1"/>
</dbReference>
<dbReference type="Pfam" id="PF06839">
    <property type="entry name" value="Zn_ribbon_GRF"/>
    <property type="match status" value="1"/>
</dbReference>
<dbReference type="AlphaFoldDB" id="A0AAV8E9P9"/>
<protein>
    <recommendedName>
        <fullName evidence="2">DNA-(apurinic or apyrimidinic site) endonuclease 2</fullName>
    </recommendedName>
</protein>
<evidence type="ECO:0000256" key="6">
    <source>
        <dbReference type="ARBA" id="ARBA00022833"/>
    </source>
</evidence>
<dbReference type="InterPro" id="IPR036691">
    <property type="entry name" value="Endo/exonu/phosph_ase_sf"/>
</dbReference>
<feature type="binding site" evidence="10">
    <location>
        <position position="244"/>
    </location>
    <ligand>
        <name>Mg(2+)</name>
        <dbReference type="ChEBI" id="CHEBI:18420"/>
        <label>1</label>
    </ligand>
</feature>
<dbReference type="InterPro" id="IPR010666">
    <property type="entry name" value="Znf_GRF"/>
</dbReference>
<keyword evidence="5" id="KW-0378">Hydrolase</keyword>
<name>A0AAV8E9P9_9POAL</name>
<dbReference type="PANTHER" id="PTHR22748:SF4">
    <property type="entry name" value="DNA-(APURINIC OR APYRIMIDINIC SITE) ENDONUCLEASE 2"/>
    <property type="match status" value="1"/>
</dbReference>
<dbReference type="SUPFAM" id="SSF56219">
    <property type="entry name" value="DNase I-like"/>
    <property type="match status" value="1"/>
</dbReference>
<evidence type="ECO:0000259" key="14">
    <source>
        <dbReference type="PROSITE" id="PS51999"/>
    </source>
</evidence>
<evidence type="ECO:0000256" key="2">
    <source>
        <dbReference type="ARBA" id="ARBA00013541"/>
    </source>
</evidence>
<keyword evidence="4 12" id="KW-0863">Zinc-finger</keyword>
<dbReference type="GO" id="GO:0008270">
    <property type="term" value="F:zinc ion binding"/>
    <property type="evidence" value="ECO:0007669"/>
    <property type="project" value="UniProtKB-KW"/>
</dbReference>
<feature type="binding site" evidence="10">
    <location>
        <position position="50"/>
    </location>
    <ligand>
        <name>Mg(2+)</name>
        <dbReference type="ChEBI" id="CHEBI:18420"/>
        <label>1</label>
    </ligand>
</feature>
<evidence type="ECO:0000256" key="1">
    <source>
        <dbReference type="ARBA" id="ARBA00007092"/>
    </source>
</evidence>
<feature type="domain" description="GRF-type" evidence="14">
    <location>
        <begin position="541"/>
        <end position="589"/>
    </location>
</feature>
<dbReference type="GO" id="GO:0003906">
    <property type="term" value="F:DNA-(apurinic or apyrimidinic site) endonuclease activity"/>
    <property type="evidence" value="ECO:0007669"/>
    <property type="project" value="TreeGrafter"/>
</dbReference>
<feature type="region of interest" description="Disordered" evidence="13">
    <location>
        <begin position="456"/>
        <end position="479"/>
    </location>
</feature>
<evidence type="ECO:0000256" key="11">
    <source>
        <dbReference type="PIRSR" id="PIRSR604808-3"/>
    </source>
</evidence>
<feature type="binding site" evidence="10">
    <location>
        <position position="373"/>
    </location>
    <ligand>
        <name>Mg(2+)</name>
        <dbReference type="ChEBI" id="CHEBI:18420"/>
        <label>1</label>
    </ligand>
</feature>
<sequence length="594" mass="67288">MYLLSGRIYLCLCAATTSKSNPHFFHQPFSSPPFLPRFEREREMKIVTYNINGLRPRVAQYGSLLRLLNSLDADIICFQETKITRQDLSADLTMAEGYEAFVSCSRSSSKTRGGYSGVATFCRVTSAFSSQEVALPVTAEEGFTGLLEGPKISDKELPEFSIEVPLKIEGFEEVITKEEILKLDSEGRCVITDHGHFVLFNIYGPRAEAEDKERIRFKLLFFKILQKRWEFLLNLGKRVVVVGDFNIAPFAIDRCDADADFEKNMFRKWLRSLLRNSGGCFYDVFRSKHPERKGVYTCFSQRIGAEEFNYGSRIDHILIAGPCIHEDHEVEEYSIFDCHVTHCDILTEFKRGSSDTLSKWNGGRSTKLEGSDHIPVYVKLTDIPDLPVHSTPALAVRYLPEVRGWQQSIVSFLSKSQSLQQKEVALNLSSETSSELSSSQQNQGYTTARNQEKKEFFAKRKSPHSIKDTKRAKGSSSSQLTIKSFFKQPGEEPSFSSDQNFSDEVDICNSQDVICSKEKGNAALLEWQRIQERMKTSLPLCKGHREPCVARSVKKGGNIGRLFYVCARAQGPATNPEANCNHFQWASYKSKDKK</sequence>
<evidence type="ECO:0000313" key="16">
    <source>
        <dbReference type="Proteomes" id="UP001140206"/>
    </source>
</evidence>
<feature type="site" description="Important for catalytic activity" evidence="11">
    <location>
        <position position="315"/>
    </location>
</feature>